<dbReference type="PROSITE" id="PS50888">
    <property type="entry name" value="BHLH"/>
    <property type="match status" value="1"/>
</dbReference>
<evidence type="ECO:0000313" key="7">
    <source>
        <dbReference type="EMBL" id="PIN02204.1"/>
    </source>
</evidence>
<evidence type="ECO:0000313" key="8">
    <source>
        <dbReference type="Proteomes" id="UP000231279"/>
    </source>
</evidence>
<organism evidence="7 8">
    <name type="scientific">Handroanthus impetiginosus</name>
    <dbReference type="NCBI Taxonomy" id="429701"/>
    <lineage>
        <taxon>Eukaryota</taxon>
        <taxon>Viridiplantae</taxon>
        <taxon>Streptophyta</taxon>
        <taxon>Embryophyta</taxon>
        <taxon>Tracheophyta</taxon>
        <taxon>Spermatophyta</taxon>
        <taxon>Magnoliopsida</taxon>
        <taxon>eudicotyledons</taxon>
        <taxon>Gunneridae</taxon>
        <taxon>Pentapetalae</taxon>
        <taxon>asterids</taxon>
        <taxon>lamiids</taxon>
        <taxon>Lamiales</taxon>
        <taxon>Bignoniaceae</taxon>
        <taxon>Crescentiina</taxon>
        <taxon>Tabebuia alliance</taxon>
        <taxon>Handroanthus</taxon>
    </lineage>
</organism>
<dbReference type="STRING" id="429701.A0A2G9GA73"/>
<dbReference type="GO" id="GO:0046983">
    <property type="term" value="F:protein dimerization activity"/>
    <property type="evidence" value="ECO:0007669"/>
    <property type="project" value="InterPro"/>
</dbReference>
<evidence type="ECO:0000256" key="5">
    <source>
        <dbReference type="SAM" id="MobiDB-lite"/>
    </source>
</evidence>
<keyword evidence="2" id="KW-0805">Transcription regulation</keyword>
<dbReference type="Proteomes" id="UP000231279">
    <property type="component" value="Unassembled WGS sequence"/>
</dbReference>
<evidence type="ECO:0000256" key="4">
    <source>
        <dbReference type="ARBA" id="ARBA00023242"/>
    </source>
</evidence>
<dbReference type="PANTHER" id="PTHR46196:SF2">
    <property type="entry name" value="TRANSCRIPTION FACTOR BHLH157"/>
    <property type="match status" value="1"/>
</dbReference>
<gene>
    <name evidence="7" type="ORF">CDL12_25283</name>
</gene>
<feature type="compositionally biased region" description="Low complexity" evidence="5">
    <location>
        <begin position="542"/>
        <end position="553"/>
    </location>
</feature>
<sequence length="784" mass="86994">MCTEKSDSVIKETLKSLCCNNGWCYGIFWGFERRNSLLLTLKDAYYEEQVGALIDSLLLQVHVLGGGLIGQAAFTKNHQWMYSDAHQRQNSFENLEVFQDDSEFYCQFSMGIKTIALIPVEPWGVVQLGSTQKNPETKDFVHQVKELFREMDCEGIRFLDNETPSDNQFLDSSMQFSSLLSCGISHSVHQNLKHGTDSEGFMEANHSLFLPPQSFASTSDNHSRNSPFVTSSPLTENPIQIDSSSTNQLEHLLLNAGSFFDCSATQELSNNSDFSVLISSWPHFSSGLEENVSFSKPSNYVSCKEAQRSSGLLTLEELFQESDFGDAISNHGLEDDLSHLFSPQPAPFTNLLSNDLSNATGLIPSSSLNGNNSLIHMPKNLPTNSTQSSVTDAFRSDHEVRCSDMSGIDKLFATLECKKEVDWNETLIPIGNGDDLKYVGSKIPTSNSLFSKLGLDQLLDGIASNSSCSFAKSRFEDQSSSAAKRRKIDNHSWSHEQEKTQGLPSFDGKMKLLSPAYESDTRNIKLKSEVSTKETGSCIHDSWSIGAGSTSSSKRQEEPAKTGKKKAKPGTRPRPKDRQMIQDRLAELRELIPNGEKMSIDRLLERTIRHLNFMQNLTRHAANLKQIDRPKSGGVHKPNSSNSGGVTWACEVGDQTMVCPLKVEDLSTPGQMLIEILCEEQGFFLEILDIVRGFGLTVLKGVMETREAKIWAHFIVEAEGTRRVTRHEIFSSLIQLLQMTGQSAANVNDSFGNIVSSGVPLFNNCQQTLPFPVNLVDTLQCANL</sequence>
<comment type="caution">
    <text evidence="7">The sequence shown here is derived from an EMBL/GenBank/DDBJ whole genome shotgun (WGS) entry which is preliminary data.</text>
</comment>
<comment type="subcellular location">
    <subcellularLocation>
        <location evidence="1">Nucleus</location>
    </subcellularLocation>
</comment>
<keyword evidence="3" id="KW-0804">Transcription</keyword>
<dbReference type="InterPro" id="IPR043561">
    <property type="entry name" value="LHW-like"/>
</dbReference>
<evidence type="ECO:0000256" key="2">
    <source>
        <dbReference type="ARBA" id="ARBA00023015"/>
    </source>
</evidence>
<feature type="compositionally biased region" description="Basic residues" evidence="5">
    <location>
        <begin position="562"/>
        <end position="573"/>
    </location>
</feature>
<dbReference type="GO" id="GO:0003700">
    <property type="term" value="F:DNA-binding transcription factor activity"/>
    <property type="evidence" value="ECO:0007669"/>
    <property type="project" value="InterPro"/>
</dbReference>
<dbReference type="Pfam" id="PF14215">
    <property type="entry name" value="bHLH-MYC_N"/>
    <property type="match status" value="1"/>
</dbReference>
<feature type="region of interest" description="Disordered" evidence="5">
    <location>
        <begin position="541"/>
        <end position="580"/>
    </location>
</feature>
<keyword evidence="4" id="KW-0539">Nucleus</keyword>
<feature type="compositionally biased region" description="Basic and acidic residues" evidence="5">
    <location>
        <begin position="489"/>
        <end position="499"/>
    </location>
</feature>
<feature type="region of interest" description="Disordered" evidence="5">
    <location>
        <begin position="217"/>
        <end position="236"/>
    </location>
</feature>
<evidence type="ECO:0000259" key="6">
    <source>
        <dbReference type="PROSITE" id="PS50888"/>
    </source>
</evidence>
<dbReference type="InterPro" id="IPR011598">
    <property type="entry name" value="bHLH_dom"/>
</dbReference>
<dbReference type="AlphaFoldDB" id="A0A2G9GA73"/>
<dbReference type="OrthoDB" id="1883654at2759"/>
<accession>A0A2G9GA73</accession>
<keyword evidence="8" id="KW-1185">Reference proteome</keyword>
<feature type="region of interest" description="Disordered" evidence="5">
    <location>
        <begin position="479"/>
        <end position="509"/>
    </location>
</feature>
<reference evidence="8" key="1">
    <citation type="journal article" date="2018" name="Gigascience">
        <title>Genome assembly of the Pink Ipe (Handroanthus impetiginosus, Bignoniaceae), a highly valued, ecologically keystone Neotropical timber forest tree.</title>
        <authorList>
            <person name="Silva-Junior O.B."/>
            <person name="Grattapaglia D."/>
            <person name="Novaes E."/>
            <person name="Collevatti R.G."/>
        </authorList>
    </citation>
    <scope>NUCLEOTIDE SEQUENCE [LARGE SCALE GENOMIC DNA]</scope>
    <source>
        <strain evidence="8">cv. UFG-1</strain>
    </source>
</reference>
<protein>
    <recommendedName>
        <fullName evidence="6">BHLH domain-containing protein</fullName>
    </recommendedName>
</protein>
<dbReference type="Pfam" id="PF23176">
    <property type="entry name" value="bHLH_LHW"/>
    <property type="match status" value="1"/>
</dbReference>
<evidence type="ECO:0000256" key="3">
    <source>
        <dbReference type="ARBA" id="ARBA00023163"/>
    </source>
</evidence>
<dbReference type="InterPro" id="IPR025610">
    <property type="entry name" value="MYC/MYB_N"/>
</dbReference>
<dbReference type="GO" id="GO:0005634">
    <property type="term" value="C:nucleus"/>
    <property type="evidence" value="ECO:0007669"/>
    <property type="project" value="UniProtKB-SubCell"/>
</dbReference>
<evidence type="ECO:0000256" key="1">
    <source>
        <dbReference type="ARBA" id="ARBA00004123"/>
    </source>
</evidence>
<dbReference type="EMBL" id="NKXS01006021">
    <property type="protein sequence ID" value="PIN02204.1"/>
    <property type="molecule type" value="Genomic_DNA"/>
</dbReference>
<feature type="domain" description="BHLH" evidence="6">
    <location>
        <begin position="565"/>
        <end position="614"/>
    </location>
</feature>
<name>A0A2G9GA73_9LAMI</name>
<dbReference type="PANTHER" id="PTHR46196">
    <property type="entry name" value="TRANSCRIPTION FACTOR BHLH155-LIKE ISOFORM X1-RELATED"/>
    <property type="match status" value="1"/>
</dbReference>
<proteinExistence type="predicted"/>